<reference evidence="1 2" key="1">
    <citation type="submission" date="2018-01" db="EMBL/GenBank/DDBJ databases">
        <title>Genome sequence of the PGP bacterium Paenibacillus illinoisensis E3.</title>
        <authorList>
            <person name="Rolli E."/>
            <person name="Marasco R."/>
            <person name="Bessem C."/>
            <person name="Michoud G."/>
            <person name="Gaiarsa S."/>
            <person name="Borin S."/>
            <person name="Daffonchio D."/>
        </authorList>
    </citation>
    <scope>NUCLEOTIDE SEQUENCE [LARGE SCALE GENOMIC DNA]</scope>
    <source>
        <strain evidence="1 2">E3</strain>
    </source>
</reference>
<comment type="caution">
    <text evidence="1">The sequence shown here is derived from an EMBL/GenBank/DDBJ whole genome shotgun (WGS) entry which is preliminary data.</text>
</comment>
<protein>
    <submittedName>
        <fullName evidence="1">Uncharacterized protein</fullName>
    </submittedName>
</protein>
<name>A0A2W0CIQ5_9BACL</name>
<proteinExistence type="predicted"/>
<evidence type="ECO:0000313" key="2">
    <source>
        <dbReference type="Proteomes" id="UP000247459"/>
    </source>
</evidence>
<evidence type="ECO:0000313" key="1">
    <source>
        <dbReference type="EMBL" id="PYY28205.1"/>
    </source>
</evidence>
<sequence length="85" mass="9732">MSKLDQTDILKIEEELNRYWDGEYIDVDQANRIASYCQKLLSNLKIANITIRAINSAYESEGTDTQVARKMALLANSYLNEVESK</sequence>
<accession>A0A2W0CIQ5</accession>
<gene>
    <name evidence="1" type="ORF">PIL02S_03351</name>
</gene>
<dbReference type="AlphaFoldDB" id="A0A2W0CIQ5"/>
<dbReference type="RefSeq" id="WP_110759741.1">
    <property type="nucleotide sequence ID" value="NZ_PRLG01000020.1"/>
</dbReference>
<organism evidence="1 2">
    <name type="scientific">Paenibacillus illinoisensis</name>
    <dbReference type="NCBI Taxonomy" id="59845"/>
    <lineage>
        <taxon>Bacteria</taxon>
        <taxon>Bacillati</taxon>
        <taxon>Bacillota</taxon>
        <taxon>Bacilli</taxon>
        <taxon>Bacillales</taxon>
        <taxon>Paenibacillaceae</taxon>
        <taxon>Paenibacillus</taxon>
    </lineage>
</organism>
<dbReference type="Proteomes" id="UP000247459">
    <property type="component" value="Unassembled WGS sequence"/>
</dbReference>
<dbReference type="EMBL" id="PRLG01000020">
    <property type="protein sequence ID" value="PYY28205.1"/>
    <property type="molecule type" value="Genomic_DNA"/>
</dbReference>